<keyword evidence="2" id="KW-1185">Reference proteome</keyword>
<evidence type="ECO:0000313" key="1">
    <source>
        <dbReference type="EMBL" id="KAJ9594614.1"/>
    </source>
</evidence>
<dbReference type="Proteomes" id="UP001233999">
    <property type="component" value="Unassembled WGS sequence"/>
</dbReference>
<reference evidence="1" key="2">
    <citation type="submission" date="2023-05" db="EMBL/GenBank/DDBJ databases">
        <authorList>
            <person name="Fouks B."/>
        </authorList>
    </citation>
    <scope>NUCLEOTIDE SEQUENCE</scope>
    <source>
        <strain evidence="1">Stay&amp;Tobe</strain>
        <tissue evidence="1">Testes</tissue>
    </source>
</reference>
<reference evidence="1" key="1">
    <citation type="journal article" date="2023" name="IScience">
        <title>Live-bearing cockroach genome reveals convergent evolutionary mechanisms linked to viviparity in insects and beyond.</title>
        <authorList>
            <person name="Fouks B."/>
            <person name="Harrison M.C."/>
            <person name="Mikhailova A.A."/>
            <person name="Marchal E."/>
            <person name="English S."/>
            <person name="Carruthers M."/>
            <person name="Jennings E.C."/>
            <person name="Chiamaka E.L."/>
            <person name="Frigard R.A."/>
            <person name="Pippel M."/>
            <person name="Attardo G.M."/>
            <person name="Benoit J.B."/>
            <person name="Bornberg-Bauer E."/>
            <person name="Tobe S.S."/>
        </authorList>
    </citation>
    <scope>NUCLEOTIDE SEQUENCE</scope>
    <source>
        <strain evidence="1">Stay&amp;Tobe</strain>
    </source>
</reference>
<protein>
    <submittedName>
        <fullName evidence="1">Uncharacterized protein</fullName>
    </submittedName>
</protein>
<dbReference type="InterPro" id="IPR016024">
    <property type="entry name" value="ARM-type_fold"/>
</dbReference>
<feature type="non-terminal residue" evidence="1">
    <location>
        <position position="106"/>
    </location>
</feature>
<feature type="non-terminal residue" evidence="1">
    <location>
        <position position="1"/>
    </location>
</feature>
<proteinExistence type="predicted"/>
<dbReference type="GO" id="GO:0005634">
    <property type="term" value="C:nucleus"/>
    <property type="evidence" value="ECO:0007669"/>
    <property type="project" value="TreeGrafter"/>
</dbReference>
<dbReference type="PANTHER" id="PTHR11139">
    <property type="entry name" value="ATAXIA TELANGIECTASIA MUTATED ATM -RELATED"/>
    <property type="match status" value="1"/>
</dbReference>
<dbReference type="GO" id="GO:0004674">
    <property type="term" value="F:protein serine/threonine kinase activity"/>
    <property type="evidence" value="ECO:0007669"/>
    <property type="project" value="TreeGrafter"/>
</dbReference>
<sequence length="106" mass="12118">TCWALAQTYSQLPRDLFNAAFVSCWTELSEPMQNELIHSLEQALMVPDLPEITQTILNLAEFMEHCDKGPLPLNAQLLGERAMHCRAYAKALHYKEEEFHKGPQCT</sequence>
<dbReference type="GO" id="GO:0031931">
    <property type="term" value="C:TORC1 complex"/>
    <property type="evidence" value="ECO:0007669"/>
    <property type="project" value="TreeGrafter"/>
</dbReference>
<name>A0AAD8ELV1_DIPPU</name>
<dbReference type="GO" id="GO:0038202">
    <property type="term" value="P:TORC1 signaling"/>
    <property type="evidence" value="ECO:0007669"/>
    <property type="project" value="TreeGrafter"/>
</dbReference>
<gene>
    <name evidence="1" type="ORF">L9F63_027404</name>
</gene>
<dbReference type="SUPFAM" id="SSF48371">
    <property type="entry name" value="ARM repeat"/>
    <property type="match status" value="1"/>
</dbReference>
<comment type="caution">
    <text evidence="1">The sequence shown here is derived from an EMBL/GenBank/DDBJ whole genome shotgun (WGS) entry which is preliminary data.</text>
</comment>
<dbReference type="EMBL" id="JASPKZ010002840">
    <property type="protein sequence ID" value="KAJ9594614.1"/>
    <property type="molecule type" value="Genomic_DNA"/>
</dbReference>
<dbReference type="InterPro" id="IPR050517">
    <property type="entry name" value="DDR_Repair_Kinase"/>
</dbReference>
<dbReference type="AlphaFoldDB" id="A0AAD8ELV1"/>
<dbReference type="GO" id="GO:0016242">
    <property type="term" value="P:negative regulation of macroautophagy"/>
    <property type="evidence" value="ECO:0007669"/>
    <property type="project" value="TreeGrafter"/>
</dbReference>
<organism evidence="1 2">
    <name type="scientific">Diploptera punctata</name>
    <name type="common">Pacific beetle cockroach</name>
    <dbReference type="NCBI Taxonomy" id="6984"/>
    <lineage>
        <taxon>Eukaryota</taxon>
        <taxon>Metazoa</taxon>
        <taxon>Ecdysozoa</taxon>
        <taxon>Arthropoda</taxon>
        <taxon>Hexapoda</taxon>
        <taxon>Insecta</taxon>
        <taxon>Pterygota</taxon>
        <taxon>Neoptera</taxon>
        <taxon>Polyneoptera</taxon>
        <taxon>Dictyoptera</taxon>
        <taxon>Blattodea</taxon>
        <taxon>Blaberoidea</taxon>
        <taxon>Blaberidae</taxon>
        <taxon>Diplopterinae</taxon>
        <taxon>Diploptera</taxon>
    </lineage>
</organism>
<dbReference type="GO" id="GO:0031932">
    <property type="term" value="C:TORC2 complex"/>
    <property type="evidence" value="ECO:0007669"/>
    <property type="project" value="TreeGrafter"/>
</dbReference>
<evidence type="ECO:0000313" key="2">
    <source>
        <dbReference type="Proteomes" id="UP001233999"/>
    </source>
</evidence>
<dbReference type="PANTHER" id="PTHR11139:SF9">
    <property type="entry name" value="SERINE_THREONINE-PROTEIN KINASE MTOR"/>
    <property type="match status" value="1"/>
</dbReference>
<dbReference type="GO" id="GO:0005737">
    <property type="term" value="C:cytoplasm"/>
    <property type="evidence" value="ECO:0007669"/>
    <property type="project" value="TreeGrafter"/>
</dbReference>
<accession>A0AAD8ELV1</accession>